<dbReference type="PROSITE" id="PS51519">
    <property type="entry name" value="RWP_RK"/>
    <property type="match status" value="1"/>
</dbReference>
<dbReference type="PANTHER" id="PTHR32002">
    <property type="entry name" value="PROTEIN NLP8"/>
    <property type="match status" value="1"/>
</dbReference>
<evidence type="ECO:0000313" key="8">
    <source>
        <dbReference type="EMBL" id="KAK4800952.1"/>
    </source>
</evidence>
<keyword evidence="3" id="KW-0804">Transcription</keyword>
<dbReference type="SUPFAM" id="SSF54277">
    <property type="entry name" value="CAD &amp; PB1 domains"/>
    <property type="match status" value="1"/>
</dbReference>
<proteinExistence type="predicted"/>
<dbReference type="SMART" id="SM00666">
    <property type="entry name" value="PB1"/>
    <property type="match status" value="1"/>
</dbReference>
<feature type="region of interest" description="Disordered" evidence="5">
    <location>
        <begin position="704"/>
        <end position="766"/>
    </location>
</feature>
<keyword evidence="1" id="KW-0805">Transcription regulation</keyword>
<dbReference type="GO" id="GO:0003700">
    <property type="term" value="F:DNA-binding transcription factor activity"/>
    <property type="evidence" value="ECO:0007669"/>
    <property type="project" value="InterPro"/>
</dbReference>
<evidence type="ECO:0000256" key="3">
    <source>
        <dbReference type="ARBA" id="ARBA00023163"/>
    </source>
</evidence>
<feature type="compositionally biased region" description="Low complexity" evidence="5">
    <location>
        <begin position="738"/>
        <end position="762"/>
    </location>
</feature>
<keyword evidence="2" id="KW-0238">DNA-binding</keyword>
<dbReference type="Gene3D" id="3.10.20.90">
    <property type="entry name" value="Phosphatidylinositol 3-kinase Catalytic Subunit, Chain A, domain 1"/>
    <property type="match status" value="1"/>
</dbReference>
<dbReference type="InterPro" id="IPR045012">
    <property type="entry name" value="NLP"/>
</dbReference>
<reference evidence="8 9" key="1">
    <citation type="journal article" date="2023" name="Hortic Res">
        <title>Pangenome of water caltrop reveals structural variations and asymmetric subgenome divergence after allopolyploidization.</title>
        <authorList>
            <person name="Zhang X."/>
            <person name="Chen Y."/>
            <person name="Wang L."/>
            <person name="Yuan Y."/>
            <person name="Fang M."/>
            <person name="Shi L."/>
            <person name="Lu R."/>
            <person name="Comes H.P."/>
            <person name="Ma Y."/>
            <person name="Chen Y."/>
            <person name="Huang G."/>
            <person name="Zhou Y."/>
            <person name="Zheng Z."/>
            <person name="Qiu Y."/>
        </authorList>
    </citation>
    <scope>NUCLEOTIDE SEQUENCE [LARGE SCALE GENOMIC DNA]</scope>
    <source>
        <strain evidence="8">F231</strain>
    </source>
</reference>
<dbReference type="InterPro" id="IPR053793">
    <property type="entry name" value="PB1-like"/>
</dbReference>
<dbReference type="InterPro" id="IPR000270">
    <property type="entry name" value="PB1_dom"/>
</dbReference>
<protein>
    <submittedName>
        <fullName evidence="8">Uncharacterized protein</fullName>
    </submittedName>
</protein>
<dbReference type="PANTHER" id="PTHR32002:SF46">
    <property type="entry name" value="PROTEIN NLP2"/>
    <property type="match status" value="1"/>
</dbReference>
<feature type="region of interest" description="Disordered" evidence="5">
    <location>
        <begin position="567"/>
        <end position="605"/>
    </location>
</feature>
<dbReference type="Proteomes" id="UP001346149">
    <property type="component" value="Unassembled WGS sequence"/>
</dbReference>
<keyword evidence="9" id="KW-1185">Reference proteome</keyword>
<dbReference type="PROSITE" id="PS51745">
    <property type="entry name" value="PB1"/>
    <property type="match status" value="1"/>
</dbReference>
<comment type="caution">
    <text evidence="8">The sequence shown here is derived from an EMBL/GenBank/DDBJ whole genome shotgun (WGS) entry which is preliminary data.</text>
</comment>
<evidence type="ECO:0000313" key="9">
    <source>
        <dbReference type="Proteomes" id="UP001346149"/>
    </source>
</evidence>
<dbReference type="Pfam" id="PF00564">
    <property type="entry name" value="PB1"/>
    <property type="match status" value="1"/>
</dbReference>
<evidence type="ECO:0000256" key="5">
    <source>
        <dbReference type="SAM" id="MobiDB-lite"/>
    </source>
</evidence>
<feature type="compositionally biased region" description="Low complexity" evidence="5">
    <location>
        <begin position="706"/>
        <end position="723"/>
    </location>
</feature>
<evidence type="ECO:0000256" key="1">
    <source>
        <dbReference type="ARBA" id="ARBA00023015"/>
    </source>
</evidence>
<dbReference type="InterPro" id="IPR034891">
    <property type="entry name" value="PB1_NLP"/>
</dbReference>
<gene>
    <name evidence="8" type="ORF">SAY86_021439</name>
</gene>
<dbReference type="AlphaFoldDB" id="A0AAN7M9Y8"/>
<keyword evidence="4" id="KW-0539">Nucleus</keyword>
<dbReference type="Pfam" id="PF22922">
    <property type="entry name" value="GAF_NLP"/>
    <property type="match status" value="2"/>
</dbReference>
<dbReference type="InterPro" id="IPR003035">
    <property type="entry name" value="RWP-RK_dom"/>
</dbReference>
<organism evidence="8 9">
    <name type="scientific">Trapa natans</name>
    <name type="common">Water chestnut</name>
    <dbReference type="NCBI Taxonomy" id="22666"/>
    <lineage>
        <taxon>Eukaryota</taxon>
        <taxon>Viridiplantae</taxon>
        <taxon>Streptophyta</taxon>
        <taxon>Embryophyta</taxon>
        <taxon>Tracheophyta</taxon>
        <taxon>Spermatophyta</taxon>
        <taxon>Magnoliopsida</taxon>
        <taxon>eudicotyledons</taxon>
        <taxon>Gunneridae</taxon>
        <taxon>Pentapetalae</taxon>
        <taxon>rosids</taxon>
        <taxon>malvids</taxon>
        <taxon>Myrtales</taxon>
        <taxon>Lythraceae</taxon>
        <taxon>Trapa</taxon>
    </lineage>
</organism>
<feature type="domain" description="RWP-RK" evidence="6">
    <location>
        <begin position="593"/>
        <end position="676"/>
    </location>
</feature>
<evidence type="ECO:0000259" key="6">
    <source>
        <dbReference type="PROSITE" id="PS51519"/>
    </source>
</evidence>
<accession>A0AAN7M9Y8</accession>
<dbReference type="CDD" id="cd06407">
    <property type="entry name" value="PB1_NLP"/>
    <property type="match status" value="1"/>
</dbReference>
<name>A0AAN7M9Y8_TRANT</name>
<sequence>MENDGDGPFTPDDAFDVPMDFDFMEELFLNGCWVETTDAFEVDINLPQSGPLSTSNELINPPTHLPLFQPIFQETQKDTKIEELGGRQTQAEISDFHVEGTEGGKRLWIAPKNAETNPSAFLSVKQRLMMAIECLRECTRDKDVLIQIWVPVKKEGRQVLTTDDQPFSMGLSSKGLENYRSVSRAYEFPTDQDSKESFGLPGRVFLGKLPEWTPDVRFFRSEEYPRIDHARQCDVRGSMAVPVFEQGSGTCLGVVEMVTTSTKINYQPDLEIVCKALEAVDLRSSRSISTPGIKVGSTELYRSEVFLKILKILKSICQLYRLPLALTWAPCVKQGKEGCRHLDENYTFCVSTVDPACFAVDSKMLGFLEACSEHHLLKGEGIVGRAFSSNEPSFAVDITAFGKTEYPLSHHARIFDLQCGIAIPLTSSYSACADFVLEFFLPKDCKESDERSQLLNSLLGVMHQALRDSQFVTGKELREVVASLPSDKNILQEENYGSRISPRVKGASEDSLWIPNMRQTEMKSKGVSVSIDLQKEPHEEFKLMTQWENNSHTEVQLNHDPIFHSPWQNPESNNSLQGGNGSLSLGGSHYSESSRRMGERRRTKPERTISLDVLRQYFAGSLKDAAKSLGVCPTTLKRICRQHGINRWPSRKIKKVGHSLKKLQCVIDSVHGAKGAIQLDSFYASFPELGPSLSGGSLAISLQKRSLPNNPSSPNANRNMSNNPQPPFSQEENGILNSRAAIASRSPSSCSQNSTSTTSCSTGAKFDSKIMNPTGGSVLSFNNGEVLKRPHSAVELHVLRQEESKPKKKLMSRSQSHKLFGESISLDEAPEPPNLPRSAGAQNILKPVDGTHLRVKATYGEDKIRFTLQPSWGFHDLQREIARRFSIDDFSMIDLKYLDDDHEWVLLTCDADLEECVDVYTTSSQGHIIRISLHQALKPDLNHSLGSSGQSHFHGRFL</sequence>
<evidence type="ECO:0000259" key="7">
    <source>
        <dbReference type="PROSITE" id="PS51745"/>
    </source>
</evidence>
<evidence type="ECO:0000256" key="4">
    <source>
        <dbReference type="ARBA" id="ARBA00023242"/>
    </source>
</evidence>
<dbReference type="EMBL" id="JAXQNO010000003">
    <property type="protein sequence ID" value="KAK4800952.1"/>
    <property type="molecule type" value="Genomic_DNA"/>
</dbReference>
<evidence type="ECO:0000256" key="2">
    <source>
        <dbReference type="ARBA" id="ARBA00023125"/>
    </source>
</evidence>
<feature type="compositionally biased region" description="Low complexity" evidence="5">
    <location>
        <begin position="572"/>
        <end position="591"/>
    </location>
</feature>
<feature type="domain" description="PB1" evidence="7">
    <location>
        <begin position="852"/>
        <end position="936"/>
    </location>
</feature>
<dbReference type="GO" id="GO:0003677">
    <property type="term" value="F:DNA binding"/>
    <property type="evidence" value="ECO:0007669"/>
    <property type="project" value="UniProtKB-KW"/>
</dbReference>
<dbReference type="InterPro" id="IPR055081">
    <property type="entry name" value="NLP1-9_GAF"/>
</dbReference>
<dbReference type="Pfam" id="PF02042">
    <property type="entry name" value="RWP-RK"/>
    <property type="match status" value="1"/>
</dbReference>